<dbReference type="EMBL" id="FCOL02000057">
    <property type="protein sequence ID" value="SAL80927.1"/>
    <property type="molecule type" value="Genomic_DNA"/>
</dbReference>
<proteinExistence type="predicted"/>
<organism evidence="1 2">
    <name type="scientific">Caballeronia terrestris</name>
    <dbReference type="NCBI Taxonomy" id="1226301"/>
    <lineage>
        <taxon>Bacteria</taxon>
        <taxon>Pseudomonadati</taxon>
        <taxon>Pseudomonadota</taxon>
        <taxon>Betaproteobacteria</taxon>
        <taxon>Burkholderiales</taxon>
        <taxon>Burkholderiaceae</taxon>
        <taxon>Caballeronia</taxon>
    </lineage>
</organism>
<dbReference type="AlphaFoldDB" id="A0A158KIK6"/>
<keyword evidence="2" id="KW-1185">Reference proteome</keyword>
<evidence type="ECO:0000313" key="1">
    <source>
        <dbReference type="EMBL" id="SAL80927.1"/>
    </source>
</evidence>
<sequence length="155" mass="17248">MARTKRKTSRPGANRKQLSKSLLLPMAAQSARDMSLAHHLALAACRGDSGNRHQINELVRSVYMAHYLQRMGFGDVPFEYYEHAEAAFENALAVAAKCAKWVISEQDAPVIERLLALHDQQLSEAPMHRVVEAEKQLRQFLAGTGASPLVRPKSD</sequence>
<dbReference type="RefSeq" id="WP_235025365.1">
    <property type="nucleotide sequence ID" value="NZ_FCOL02000057.1"/>
</dbReference>
<name>A0A158KIK6_9BURK</name>
<dbReference type="Proteomes" id="UP000054925">
    <property type="component" value="Unassembled WGS sequence"/>
</dbReference>
<protein>
    <submittedName>
        <fullName evidence="1">Fis family transcriptional regulator</fullName>
    </submittedName>
</protein>
<comment type="caution">
    <text evidence="1">The sequence shown here is derived from an EMBL/GenBank/DDBJ whole genome shotgun (WGS) entry which is preliminary data.</text>
</comment>
<gene>
    <name evidence="1" type="ORF">AWB67_05720</name>
</gene>
<reference evidence="1" key="1">
    <citation type="submission" date="2016-01" db="EMBL/GenBank/DDBJ databases">
        <authorList>
            <person name="Peeters C."/>
        </authorList>
    </citation>
    <scope>NUCLEOTIDE SEQUENCE [LARGE SCALE GENOMIC DNA]</scope>
    <source>
        <strain evidence="1">LMG 22937</strain>
    </source>
</reference>
<accession>A0A158KIK6</accession>
<evidence type="ECO:0000313" key="2">
    <source>
        <dbReference type="Proteomes" id="UP000054925"/>
    </source>
</evidence>